<dbReference type="Proteomes" id="UP001157109">
    <property type="component" value="Unassembled WGS sequence"/>
</dbReference>
<dbReference type="SUPFAM" id="SSF69318">
    <property type="entry name" value="Integrin alpha N-terminal domain"/>
    <property type="match status" value="1"/>
</dbReference>
<accession>A0ABQ6HTD1</accession>
<evidence type="ECO:0000313" key="1">
    <source>
        <dbReference type="EMBL" id="GMA21729.1"/>
    </source>
</evidence>
<reference evidence="2" key="1">
    <citation type="journal article" date="2019" name="Int. J. Syst. Evol. Microbiol.">
        <title>The Global Catalogue of Microorganisms (GCM) 10K type strain sequencing project: providing services to taxonomists for standard genome sequencing and annotation.</title>
        <authorList>
            <consortium name="The Broad Institute Genomics Platform"/>
            <consortium name="The Broad Institute Genome Sequencing Center for Infectious Disease"/>
            <person name="Wu L."/>
            <person name="Ma J."/>
        </authorList>
    </citation>
    <scope>NUCLEOTIDE SEQUENCE [LARGE SCALE GENOMIC DNA]</scope>
    <source>
        <strain evidence="2">NBRC 105830</strain>
    </source>
</reference>
<protein>
    <recommendedName>
        <fullName evidence="3">VCBS repeat-containing protein</fullName>
    </recommendedName>
</protein>
<dbReference type="EMBL" id="BSUJ01000001">
    <property type="protein sequence ID" value="GMA21729.1"/>
    <property type="molecule type" value="Genomic_DNA"/>
</dbReference>
<evidence type="ECO:0008006" key="3">
    <source>
        <dbReference type="Google" id="ProtNLM"/>
    </source>
</evidence>
<keyword evidence="2" id="KW-1185">Reference proteome</keyword>
<organism evidence="1 2">
    <name type="scientific">Arsenicicoccus piscis</name>
    <dbReference type="NCBI Taxonomy" id="673954"/>
    <lineage>
        <taxon>Bacteria</taxon>
        <taxon>Bacillati</taxon>
        <taxon>Actinomycetota</taxon>
        <taxon>Actinomycetes</taxon>
        <taxon>Micrococcales</taxon>
        <taxon>Intrasporangiaceae</taxon>
        <taxon>Arsenicicoccus</taxon>
    </lineage>
</organism>
<comment type="caution">
    <text evidence="1">The sequence shown here is derived from an EMBL/GenBank/DDBJ whole genome shotgun (WGS) entry which is preliminary data.</text>
</comment>
<sequence length="257" mass="26859">MPTSPASYAVPLGAMPISIYSNAPAGGYGGGIPLGAVLSPTVYVSCEAGTSPTTTRQWLRDGRPVAGATGTPYRIGLDDLIHDISLKVTASAPRCRTTAGTMAAVRAQPYYPQLWQRIGGFITWRGATSIVYGPGGKSCLNGNCWPGQGWGLTVSALRTAPGLSTSAGNAVTTTDFSHPQFWTLDAGGTLRWRSTVYDERTVTTMRDVTRLIGTNDFGSDGVTDLMVTKKDGSSWYYRSNGVGGLLAPCAPAPAGTA</sequence>
<name>A0ABQ6HTD1_9MICO</name>
<proteinExistence type="predicted"/>
<evidence type="ECO:0000313" key="2">
    <source>
        <dbReference type="Proteomes" id="UP001157109"/>
    </source>
</evidence>
<dbReference type="RefSeq" id="WP_241443612.1">
    <property type="nucleotide sequence ID" value="NZ_BSUJ01000001.1"/>
</dbReference>
<dbReference type="InterPro" id="IPR028994">
    <property type="entry name" value="Integrin_alpha_N"/>
</dbReference>
<gene>
    <name evidence="1" type="ORF">GCM10025862_37500</name>
</gene>